<feature type="domain" description="Mos1 transposase HTH" evidence="1">
    <location>
        <begin position="8"/>
        <end position="52"/>
    </location>
</feature>
<comment type="caution">
    <text evidence="2">The sequence shown here is derived from an EMBL/GenBank/DDBJ whole genome shotgun (WGS) entry which is preliminary data.</text>
</comment>
<keyword evidence="2" id="KW-0808">Transferase</keyword>
<dbReference type="PANTHER" id="PTHR46060">
    <property type="entry name" value="MARINER MOS1 TRANSPOSASE-LIKE PROTEIN"/>
    <property type="match status" value="1"/>
</dbReference>
<gene>
    <name evidence="2" type="primary">Setmar_160</name>
    <name evidence="2" type="ORF">G6Z77_0007777</name>
</gene>
<reference evidence="2 3" key="1">
    <citation type="submission" date="2020-02" db="EMBL/GenBank/DDBJ databases">
        <title>Relaxed selection underlies rapid genomic changes in the transitions from sociality to social parasitism in ants.</title>
        <authorList>
            <person name="Bi X."/>
        </authorList>
    </citation>
    <scope>NUCLEOTIDE SEQUENCE [LARGE SCALE GENOMIC DNA]</scope>
    <source>
        <strain evidence="2">BGI-DK2014b</strain>
        <tissue evidence="2">Whole body</tissue>
    </source>
</reference>
<dbReference type="PANTHER" id="PTHR46060:SF1">
    <property type="entry name" value="MARINER MOS1 TRANSPOSASE-LIKE PROTEIN"/>
    <property type="match status" value="1"/>
</dbReference>
<keyword evidence="3" id="KW-1185">Reference proteome</keyword>
<dbReference type="AlphaFoldDB" id="A0A836GAH5"/>
<feature type="non-terminal residue" evidence="2">
    <location>
        <position position="330"/>
    </location>
</feature>
<evidence type="ECO:0000313" key="3">
    <source>
        <dbReference type="Proteomes" id="UP000670152"/>
    </source>
</evidence>
<dbReference type="InterPro" id="IPR036397">
    <property type="entry name" value="RNaseH_sf"/>
</dbReference>
<dbReference type="EMBL" id="JAANIB010000597">
    <property type="protein sequence ID" value="KAG5345301.1"/>
    <property type="molecule type" value="Genomic_DNA"/>
</dbReference>
<dbReference type="OrthoDB" id="7537251at2759"/>
<evidence type="ECO:0000259" key="1">
    <source>
        <dbReference type="Pfam" id="PF17906"/>
    </source>
</evidence>
<accession>A0A836GAH5</accession>
<dbReference type="Proteomes" id="UP000670152">
    <property type="component" value="Unassembled WGS sequence"/>
</dbReference>
<dbReference type="GO" id="GO:0032259">
    <property type="term" value="P:methylation"/>
    <property type="evidence" value="ECO:0007669"/>
    <property type="project" value="UniProtKB-KW"/>
</dbReference>
<protein>
    <submittedName>
        <fullName evidence="2">SETMR methyltransferase</fullName>
    </submittedName>
</protein>
<organism evidence="2 3">
    <name type="scientific">Acromyrmex heyeri</name>
    <dbReference type="NCBI Taxonomy" id="230685"/>
    <lineage>
        <taxon>Eukaryota</taxon>
        <taxon>Metazoa</taxon>
        <taxon>Ecdysozoa</taxon>
        <taxon>Arthropoda</taxon>
        <taxon>Hexapoda</taxon>
        <taxon>Insecta</taxon>
        <taxon>Pterygota</taxon>
        <taxon>Neoptera</taxon>
        <taxon>Endopterygota</taxon>
        <taxon>Hymenoptera</taxon>
        <taxon>Apocrita</taxon>
        <taxon>Aculeata</taxon>
        <taxon>Formicoidea</taxon>
        <taxon>Formicidae</taxon>
        <taxon>Myrmicinae</taxon>
        <taxon>Acromyrmex</taxon>
    </lineage>
</organism>
<dbReference type="InterPro" id="IPR041426">
    <property type="entry name" value="Mos1_HTH"/>
</dbReference>
<name>A0A836GAH5_9HYME</name>
<evidence type="ECO:0000313" key="2">
    <source>
        <dbReference type="EMBL" id="KAG5345301.1"/>
    </source>
</evidence>
<dbReference type="GO" id="GO:0003676">
    <property type="term" value="F:nucleic acid binding"/>
    <property type="evidence" value="ECO:0007669"/>
    <property type="project" value="InterPro"/>
</dbReference>
<sequence>MDSKLEQRTCIKFCCKNEIKCSDTLKMLQKCYGDDTLSKTQVYQWYERFKSGREAVEDDARPGRPSTLKTDENVDEIRQLLIENRKLTIREIAETTNISFGSVQSILREDLGLILHDDNIYMWKLCAKIVPKVLTDGQKLRPVVLLDVSNDWIENAQDLNFFKRMITGDESWIYEYNPATKKQSEEWKHHGSPHTEKARKSLSKIKIAHKIYKIAYKIRHAHMHEVAEAVGVSYGTTFNILHDNLGMKKLSAQWVPRSRSAHSSAVATVELRYELLPHLPYFADLAPCDFFLFPNLKFAEFDKSYFSEGLKKWQKRWEKYILLKGDYVEK</sequence>
<dbReference type="InterPro" id="IPR052709">
    <property type="entry name" value="Transposase-MT_Hybrid"/>
</dbReference>
<dbReference type="Pfam" id="PF17906">
    <property type="entry name" value="HTH_48"/>
    <property type="match status" value="1"/>
</dbReference>
<dbReference type="Gene3D" id="3.30.420.10">
    <property type="entry name" value="Ribonuclease H-like superfamily/Ribonuclease H"/>
    <property type="match status" value="1"/>
</dbReference>
<proteinExistence type="predicted"/>
<dbReference type="GO" id="GO:0008168">
    <property type="term" value="F:methyltransferase activity"/>
    <property type="evidence" value="ECO:0007669"/>
    <property type="project" value="UniProtKB-KW"/>
</dbReference>
<feature type="non-terminal residue" evidence="2">
    <location>
        <position position="1"/>
    </location>
</feature>
<keyword evidence="2" id="KW-0489">Methyltransferase</keyword>
<dbReference type="Gene3D" id="1.10.10.1450">
    <property type="match status" value="1"/>
</dbReference>